<evidence type="ECO:0000256" key="2">
    <source>
        <dbReference type="SAM" id="SignalP"/>
    </source>
</evidence>
<feature type="compositionally biased region" description="Polar residues" evidence="1">
    <location>
        <begin position="98"/>
        <end position="155"/>
    </location>
</feature>
<feature type="compositionally biased region" description="Polar residues" evidence="1">
    <location>
        <begin position="251"/>
        <end position="265"/>
    </location>
</feature>
<feature type="compositionally biased region" description="Polar residues" evidence="1">
    <location>
        <begin position="181"/>
        <end position="211"/>
    </location>
</feature>
<feature type="compositionally biased region" description="Low complexity" evidence="1">
    <location>
        <begin position="266"/>
        <end position="290"/>
    </location>
</feature>
<feature type="signal peptide" evidence="2">
    <location>
        <begin position="1"/>
        <end position="21"/>
    </location>
</feature>
<evidence type="ECO:0000313" key="4">
    <source>
        <dbReference type="Proteomes" id="UP001151518"/>
    </source>
</evidence>
<dbReference type="AlphaFoldDB" id="A0A9W8GCV4"/>
<evidence type="ECO:0000313" key="3">
    <source>
        <dbReference type="EMBL" id="KAJ2680807.1"/>
    </source>
</evidence>
<reference evidence="3" key="1">
    <citation type="submission" date="2022-07" db="EMBL/GenBank/DDBJ databases">
        <title>Phylogenomic reconstructions and comparative analyses of Kickxellomycotina fungi.</title>
        <authorList>
            <person name="Reynolds N.K."/>
            <person name="Stajich J.E."/>
            <person name="Barry K."/>
            <person name="Grigoriev I.V."/>
            <person name="Crous P."/>
            <person name="Smith M.E."/>
        </authorList>
    </citation>
    <scope>NUCLEOTIDE SEQUENCE</scope>
    <source>
        <strain evidence="3">NRRL 3115</strain>
    </source>
</reference>
<feature type="compositionally biased region" description="Low complexity" evidence="1">
    <location>
        <begin position="156"/>
        <end position="178"/>
    </location>
</feature>
<evidence type="ECO:0000256" key="1">
    <source>
        <dbReference type="SAM" id="MobiDB-lite"/>
    </source>
</evidence>
<comment type="caution">
    <text evidence="3">The sequence shown here is derived from an EMBL/GenBank/DDBJ whole genome shotgun (WGS) entry which is preliminary data.</text>
</comment>
<dbReference type="EMBL" id="JANBTW010000003">
    <property type="protein sequence ID" value="KAJ2680807.1"/>
    <property type="molecule type" value="Genomic_DNA"/>
</dbReference>
<dbReference type="OrthoDB" id="5595686at2759"/>
<dbReference type="Proteomes" id="UP001151518">
    <property type="component" value="Unassembled WGS sequence"/>
</dbReference>
<gene>
    <name evidence="3" type="ORF">GGI25_000443</name>
</gene>
<sequence length="393" mass="40466">MNTLAALHVIAMAAFVKTSYTQSTAGGSAITTGFTGFEATQIGIGESLAELPTSTALVSVPVSLAGTAPSISTEPTQHTQDTIGALSDISATPALAPSESTSVLEDTSVSTPPTNVNTQDSHTLSMQQLTTVPSQQPDGISLLPTDSSSNTNTQKSSLNEPSISEIESLSSSVSLPVETLIPTSSKETASSETPVSQATSTFVSQTEDTSVTLSSPSTSDETTDSTSTIERSDISTESTSETTPILTTSDPPSSNTTEDQNTSNKTTDTTSSSTSTSTSTSSSSSSSSSSKGKHTVVAIVTTYVDGSMSVGEVTRTIDDSSDLPSGDKNQVNDGDLFTSTIVVGGEVRTVTGTYAFSNERSSSSSLVMHGSWIQWHEAILQISIVLYGALLAM</sequence>
<feature type="region of interest" description="Disordered" evidence="1">
    <location>
        <begin position="96"/>
        <end position="291"/>
    </location>
</feature>
<feature type="chain" id="PRO_5040916964" evidence="2">
    <location>
        <begin position="22"/>
        <end position="393"/>
    </location>
</feature>
<accession>A0A9W8GCV4</accession>
<keyword evidence="2" id="KW-0732">Signal</keyword>
<protein>
    <submittedName>
        <fullName evidence="3">Uncharacterized protein</fullName>
    </submittedName>
</protein>
<name>A0A9W8GCV4_9FUNG</name>
<feature type="compositionally biased region" description="Low complexity" evidence="1">
    <location>
        <begin position="212"/>
        <end position="250"/>
    </location>
</feature>
<organism evidence="3 4">
    <name type="scientific">Coemansia spiralis</name>
    <dbReference type="NCBI Taxonomy" id="417178"/>
    <lineage>
        <taxon>Eukaryota</taxon>
        <taxon>Fungi</taxon>
        <taxon>Fungi incertae sedis</taxon>
        <taxon>Zoopagomycota</taxon>
        <taxon>Kickxellomycotina</taxon>
        <taxon>Kickxellomycetes</taxon>
        <taxon>Kickxellales</taxon>
        <taxon>Kickxellaceae</taxon>
        <taxon>Coemansia</taxon>
    </lineage>
</organism>
<proteinExistence type="predicted"/>